<proteinExistence type="predicted"/>
<sequence>MADNEFPVPDWPGKVAGDVGHDRIAAVLVMDIQRAPDWANTVLSHLRNVQEGVEDHWEMAMNAYILKAARKTSAIEPAYAEAGESVVTVSTGDLILALEAWCAVLSDNPD</sequence>
<evidence type="ECO:0000313" key="1">
    <source>
        <dbReference type="EMBL" id="AXO13350.1"/>
    </source>
</evidence>
<evidence type="ECO:0000313" key="2">
    <source>
        <dbReference type="Proteomes" id="UP000256971"/>
    </source>
</evidence>
<protein>
    <submittedName>
        <fullName evidence="1">Uncharacterized protein</fullName>
    </submittedName>
</protein>
<accession>A0ABM6XUL0</accession>
<gene>
    <name evidence="1" type="ORF">DY252_03080</name>
</gene>
<dbReference type="Proteomes" id="UP000256971">
    <property type="component" value="Chromosome"/>
</dbReference>
<reference evidence="1 2" key="1">
    <citation type="submission" date="2018-08" db="EMBL/GenBank/DDBJ databases">
        <title>Complete genome sequence of type strain Thalassospira indica MCCC 1A01103T, isolated from isolated from deep seawater of the Indian Ocean.</title>
        <authorList>
            <person name="Liu Y."/>
        </authorList>
    </citation>
    <scope>NUCLEOTIDE SEQUENCE [LARGE SCALE GENOMIC DNA]</scope>
    <source>
        <strain evidence="1 2">PB8BT</strain>
    </source>
</reference>
<organism evidence="1 2">
    <name type="scientific">Thalassospira indica</name>
    <dbReference type="NCBI Taxonomy" id="1891279"/>
    <lineage>
        <taxon>Bacteria</taxon>
        <taxon>Pseudomonadati</taxon>
        <taxon>Pseudomonadota</taxon>
        <taxon>Alphaproteobacteria</taxon>
        <taxon>Rhodospirillales</taxon>
        <taxon>Thalassospiraceae</taxon>
        <taxon>Thalassospira</taxon>
    </lineage>
</organism>
<name>A0ABM6XUL0_9PROT</name>
<dbReference type="EMBL" id="CP031555">
    <property type="protein sequence ID" value="AXO13350.1"/>
    <property type="molecule type" value="Genomic_DNA"/>
</dbReference>
<keyword evidence="2" id="KW-1185">Reference proteome</keyword>
<dbReference type="RefSeq" id="WP_064787690.1">
    <property type="nucleotide sequence ID" value="NZ_CP031555.1"/>
</dbReference>